<gene>
    <name evidence="1" type="ORF">HLH17_02350</name>
</gene>
<protein>
    <submittedName>
        <fullName evidence="1">Fimbrial major subunit CsuA/B family protein</fullName>
    </submittedName>
</protein>
<dbReference type="RefSeq" id="WP_086193319.1">
    <property type="nucleotide sequence ID" value="NZ_JABERL010000006.1"/>
</dbReference>
<organism evidence="1 2">
    <name type="scientific">Acinetobacter terrae</name>
    <dbReference type="NCBI Taxonomy" id="2731247"/>
    <lineage>
        <taxon>Bacteria</taxon>
        <taxon>Pseudomonadati</taxon>
        <taxon>Pseudomonadota</taxon>
        <taxon>Gammaproteobacteria</taxon>
        <taxon>Moraxellales</taxon>
        <taxon>Moraxellaceae</taxon>
        <taxon>Acinetobacter</taxon>
        <taxon>Acinetobacter Taxon 24</taxon>
    </lineage>
</organism>
<proteinExistence type="predicted"/>
<evidence type="ECO:0000313" key="2">
    <source>
        <dbReference type="Proteomes" id="UP000569202"/>
    </source>
</evidence>
<dbReference type="Proteomes" id="UP000569202">
    <property type="component" value="Unassembled WGS sequence"/>
</dbReference>
<evidence type="ECO:0000313" key="1">
    <source>
        <dbReference type="EMBL" id="NNH76541.1"/>
    </source>
</evidence>
<dbReference type="EMBL" id="JABERL010000006">
    <property type="protein sequence ID" value="NNH76541.1"/>
    <property type="molecule type" value="Genomic_DNA"/>
</dbReference>
<name>A0A241VJR0_9GAMM</name>
<reference evidence="1 2" key="1">
    <citation type="submission" date="2020-04" db="EMBL/GenBank/DDBJ databases">
        <title>Acinetobacter Taxon 24.</title>
        <authorList>
            <person name="Nemec A."/>
            <person name="Radolfova-Krizova L."/>
            <person name="Higgins P.G."/>
            <person name="Spanelova P."/>
        </authorList>
    </citation>
    <scope>NUCLEOTIDE SEQUENCE [LARGE SCALE GENOMIC DNA]</scope>
    <source>
        <strain evidence="1 2">ANC 5380</strain>
    </source>
</reference>
<sequence length="155" mass="15793">MKTLTKITLVAIAALSSALTQAATTSASIPVSLTITEKCTISDVSTNIAIPNDTTSGTGAFKVTCNTPYSISTSTTNTSDATTFVKSITNSNHKLNTNIAVDLNGTAVPVNVGTALSQPGLTVDTYNVNAALVAAVVSTTPAGTYNDTLNISVDY</sequence>
<dbReference type="AlphaFoldDB" id="A0A241VJR0"/>
<accession>A0A241VJR0</accession>
<dbReference type="STRING" id="1977878.B9T23_05380"/>
<comment type="caution">
    <text evidence="1">The sequence shown here is derived from an EMBL/GenBank/DDBJ whole genome shotgun (WGS) entry which is preliminary data.</text>
</comment>
<accession>A0A7Y2RDR3</accession>